<dbReference type="VEuPathDB" id="TriTrypDB:BSAL_91510"/>
<protein>
    <submittedName>
        <fullName evidence="3">Uncharacterized protein</fullName>
    </submittedName>
</protein>
<feature type="chain" id="PRO_5006622002" evidence="2">
    <location>
        <begin position="22"/>
        <end position="630"/>
    </location>
</feature>
<evidence type="ECO:0000256" key="1">
    <source>
        <dbReference type="SAM" id="MobiDB-lite"/>
    </source>
</evidence>
<evidence type="ECO:0000313" key="4">
    <source>
        <dbReference type="Proteomes" id="UP000051952"/>
    </source>
</evidence>
<proteinExistence type="predicted"/>
<feature type="region of interest" description="Disordered" evidence="1">
    <location>
        <begin position="140"/>
        <end position="159"/>
    </location>
</feature>
<accession>A0A0S4J7U3</accession>
<keyword evidence="2" id="KW-0732">Signal</keyword>
<organism evidence="3 4">
    <name type="scientific">Bodo saltans</name>
    <name type="common">Flagellated protozoan</name>
    <dbReference type="NCBI Taxonomy" id="75058"/>
    <lineage>
        <taxon>Eukaryota</taxon>
        <taxon>Discoba</taxon>
        <taxon>Euglenozoa</taxon>
        <taxon>Kinetoplastea</taxon>
        <taxon>Metakinetoplastina</taxon>
        <taxon>Eubodonida</taxon>
        <taxon>Bodonidae</taxon>
        <taxon>Bodo</taxon>
    </lineage>
</organism>
<feature type="signal peptide" evidence="2">
    <location>
        <begin position="1"/>
        <end position="21"/>
    </location>
</feature>
<gene>
    <name evidence="3" type="ORF">BSAL_91510</name>
</gene>
<keyword evidence="4" id="KW-1185">Reference proteome</keyword>
<reference evidence="4" key="1">
    <citation type="submission" date="2015-09" db="EMBL/GenBank/DDBJ databases">
        <authorList>
            <consortium name="Pathogen Informatics"/>
        </authorList>
    </citation>
    <scope>NUCLEOTIDE SEQUENCE [LARGE SCALE GENOMIC DNA]</scope>
    <source>
        <strain evidence="4">Lake Konstanz</strain>
    </source>
</reference>
<sequence length="630" mass="68832">MALGLDSALLVALTASAAIWAKRGEVVEDKLISIVELVTGDPELAARVATDVSKSMGTPSMLLKGVDASSRGQPRLPHSSPRWTQAPRGASSLAKGRHAVRRGGTPELIAILEWFQGTNQWETASIFFQQASRHLQLSTSPAALPSSNSSSATATASSSPYADLAASPSKIATHHNYAYKMHNNEYRAAVNVLFQIFADSNKGHQMMMLIANTCLLPADEEDVLVLLRNVPYGDTAALTMLFHVLSLPRYRHHLDHDPVRSLLLTAACAELPEGIPTSWDIAWNLFERINDETPFGQPYAIRNVFYLMYTAACQSNKRDAALELLTEADRRERESVVEILLHNCRHRPLGVELATRFVGGGSHPANTMNGAVSTNNSASWRVGLSLFHREVSVRNANSLLELLPHAGRQLADLSRGILDEVNTRVLSRETEAVATDELTMLFSTVAKKACWDSALRLAVMPNIAGTTNAQRRAQLRALSPLAIPLVRHRHWAGALHVLTMSLTHGRGRAYRPPSPYELTTCAFAAFKLEKSATGVFWYDRAHAADRNAVLDSNLQREAVYAAARSSWTSALSMIHPSSGGHSLERNTAEQTAQTLDPATVYTLLKSADRDGAVGLAMEALWSLGVKHWKP</sequence>
<feature type="region of interest" description="Disordered" evidence="1">
    <location>
        <begin position="65"/>
        <end position="98"/>
    </location>
</feature>
<dbReference type="EMBL" id="CYKH01001233">
    <property type="protein sequence ID" value="CUG86056.1"/>
    <property type="molecule type" value="Genomic_DNA"/>
</dbReference>
<dbReference type="Proteomes" id="UP000051952">
    <property type="component" value="Unassembled WGS sequence"/>
</dbReference>
<dbReference type="AlphaFoldDB" id="A0A0S4J7U3"/>
<evidence type="ECO:0000256" key="2">
    <source>
        <dbReference type="SAM" id="SignalP"/>
    </source>
</evidence>
<name>A0A0S4J7U3_BODSA</name>
<evidence type="ECO:0000313" key="3">
    <source>
        <dbReference type="EMBL" id="CUG86056.1"/>
    </source>
</evidence>